<dbReference type="Pfam" id="PF00532">
    <property type="entry name" value="Peripla_BP_1"/>
    <property type="match status" value="1"/>
</dbReference>
<dbReference type="InterPro" id="IPR028082">
    <property type="entry name" value="Peripla_BP_I"/>
</dbReference>
<dbReference type="Proteomes" id="UP000651482">
    <property type="component" value="Unassembled WGS sequence"/>
</dbReference>
<keyword evidence="6" id="KW-1185">Reference proteome</keyword>
<dbReference type="GO" id="GO:0000976">
    <property type="term" value="F:transcription cis-regulatory region binding"/>
    <property type="evidence" value="ECO:0007669"/>
    <property type="project" value="TreeGrafter"/>
</dbReference>
<organism evidence="5 6">
    <name type="scientific">Yeguia hominis</name>
    <dbReference type="NCBI Taxonomy" id="2763662"/>
    <lineage>
        <taxon>Bacteria</taxon>
        <taxon>Bacillati</taxon>
        <taxon>Bacillota</taxon>
        <taxon>Clostridia</taxon>
        <taxon>Eubacteriales</taxon>
        <taxon>Yeguiaceae</taxon>
        <taxon>Yeguia</taxon>
    </lineage>
</organism>
<dbReference type="RefSeq" id="WP_249318502.1">
    <property type="nucleotide sequence ID" value="NZ_JACRSN010000004.1"/>
</dbReference>
<dbReference type="PANTHER" id="PTHR30146">
    <property type="entry name" value="LACI-RELATED TRANSCRIPTIONAL REPRESSOR"/>
    <property type="match status" value="1"/>
</dbReference>
<gene>
    <name evidence="5" type="ORF">IAG03_03870</name>
</gene>
<evidence type="ECO:0000313" key="5">
    <source>
        <dbReference type="EMBL" id="MBC8533153.1"/>
    </source>
</evidence>
<keyword evidence="3" id="KW-0804">Transcription</keyword>
<name>A0A926D7K3_9FIRM</name>
<dbReference type="CDD" id="cd01392">
    <property type="entry name" value="HTH_LacI"/>
    <property type="match status" value="1"/>
</dbReference>
<dbReference type="PROSITE" id="PS50932">
    <property type="entry name" value="HTH_LACI_2"/>
    <property type="match status" value="1"/>
</dbReference>
<dbReference type="CDD" id="cd06267">
    <property type="entry name" value="PBP1_LacI_sugar_binding-like"/>
    <property type="match status" value="1"/>
</dbReference>
<protein>
    <submittedName>
        <fullName evidence="5">LacI family DNA-binding transcriptional regulator</fullName>
    </submittedName>
</protein>
<dbReference type="InterPro" id="IPR000843">
    <property type="entry name" value="HTH_LacI"/>
</dbReference>
<dbReference type="SUPFAM" id="SSF53822">
    <property type="entry name" value="Periplasmic binding protein-like I"/>
    <property type="match status" value="1"/>
</dbReference>
<dbReference type="Pfam" id="PF00356">
    <property type="entry name" value="LacI"/>
    <property type="match status" value="1"/>
</dbReference>
<evidence type="ECO:0000256" key="1">
    <source>
        <dbReference type="ARBA" id="ARBA00023015"/>
    </source>
</evidence>
<keyword evidence="2 5" id="KW-0238">DNA-binding</keyword>
<dbReference type="EMBL" id="JACRSN010000004">
    <property type="protein sequence ID" value="MBC8533153.1"/>
    <property type="molecule type" value="Genomic_DNA"/>
</dbReference>
<dbReference type="SMART" id="SM00354">
    <property type="entry name" value="HTH_LACI"/>
    <property type="match status" value="1"/>
</dbReference>
<sequence length="345" mass="38143">MDKQQPKRPVTLKDIAAATGFSINTVSHALKDREDISLATRETIKETAKKMGYVGNASARFLRSGVSKLIAIILGDLSNPHFSIMVKEIETYFRREGYVSFVMNTDEKSDVERQAILTAAERNVDGILICPTQNSRENLACLRSTGIPFVLIGRRFLQEDCSYVVCDDEHGGYIAARHLLRLGHRRILFLNGPASISSARERRDGYLRAHREASVPADPDLLATTPVTLGNISVDGIGEAVLQKKATAILAFSDLIAFEAITALERQGIRVPEEISVVGFDNIQSKYPFPVLLTSVTSSKTTMARRASAQLLRLLRDRTLPPEQLMLTTQLVVRETCAPPKPQPK</sequence>
<reference evidence="5" key="1">
    <citation type="submission" date="2020-08" db="EMBL/GenBank/DDBJ databases">
        <title>Genome public.</title>
        <authorList>
            <person name="Liu C."/>
            <person name="Sun Q."/>
        </authorList>
    </citation>
    <scope>NUCLEOTIDE SEQUENCE</scope>
    <source>
        <strain evidence="5">NSJ-40</strain>
    </source>
</reference>
<accession>A0A926D7K3</accession>
<dbReference type="InterPro" id="IPR001761">
    <property type="entry name" value="Peripla_BP/Lac1_sug-bd_dom"/>
</dbReference>
<dbReference type="SUPFAM" id="SSF47413">
    <property type="entry name" value="lambda repressor-like DNA-binding domains"/>
    <property type="match status" value="1"/>
</dbReference>
<evidence type="ECO:0000256" key="2">
    <source>
        <dbReference type="ARBA" id="ARBA00023125"/>
    </source>
</evidence>
<comment type="caution">
    <text evidence="5">The sequence shown here is derived from an EMBL/GenBank/DDBJ whole genome shotgun (WGS) entry which is preliminary data.</text>
</comment>
<dbReference type="PANTHER" id="PTHR30146:SF154">
    <property type="entry name" value="TRANSCRIPTION REGULATOR, MEMBER OF GALR FAMILY"/>
    <property type="match status" value="1"/>
</dbReference>
<proteinExistence type="predicted"/>
<dbReference type="InterPro" id="IPR010982">
    <property type="entry name" value="Lambda_DNA-bd_dom_sf"/>
</dbReference>
<evidence type="ECO:0000259" key="4">
    <source>
        <dbReference type="PROSITE" id="PS50932"/>
    </source>
</evidence>
<dbReference type="AlphaFoldDB" id="A0A926D7K3"/>
<dbReference type="GO" id="GO:0003700">
    <property type="term" value="F:DNA-binding transcription factor activity"/>
    <property type="evidence" value="ECO:0007669"/>
    <property type="project" value="TreeGrafter"/>
</dbReference>
<dbReference type="Gene3D" id="3.40.50.2300">
    <property type="match status" value="2"/>
</dbReference>
<feature type="domain" description="HTH lacI-type" evidence="4">
    <location>
        <begin position="10"/>
        <end position="64"/>
    </location>
</feature>
<dbReference type="Gene3D" id="1.10.260.40">
    <property type="entry name" value="lambda repressor-like DNA-binding domains"/>
    <property type="match status" value="1"/>
</dbReference>
<evidence type="ECO:0000313" key="6">
    <source>
        <dbReference type="Proteomes" id="UP000651482"/>
    </source>
</evidence>
<evidence type="ECO:0000256" key="3">
    <source>
        <dbReference type="ARBA" id="ARBA00023163"/>
    </source>
</evidence>
<keyword evidence="1" id="KW-0805">Transcription regulation</keyword>